<dbReference type="PROSITE" id="PS00455">
    <property type="entry name" value="AMP_BINDING"/>
    <property type="match status" value="1"/>
</dbReference>
<dbReference type="AlphaFoldDB" id="A0AAE3A711"/>
<dbReference type="SUPFAM" id="SSF56801">
    <property type="entry name" value="Acetyl-CoA synthetase-like"/>
    <property type="match status" value="1"/>
</dbReference>
<dbReference type="GO" id="GO:0016405">
    <property type="term" value="F:CoA-ligase activity"/>
    <property type="evidence" value="ECO:0007669"/>
    <property type="project" value="TreeGrafter"/>
</dbReference>
<evidence type="ECO:0000313" key="2">
    <source>
        <dbReference type="EMBL" id="MCC2125727.1"/>
    </source>
</evidence>
<comment type="caution">
    <text evidence="2">The sequence shown here is derived from an EMBL/GenBank/DDBJ whole genome shotgun (WGS) entry which is preliminary data.</text>
</comment>
<sequence length="510" mass="56538">MKVSTIRELLVQAEETWGEEIVIRYKSGKGTVAEKSYTDLRKDSEHFSDLLETLKVRGGHVALIGPTSYEWILSYFGTVNSGSVAVPLDASLPAADVCELVDRADAVVLVADEARKDVLEAARIQCPKLRYLISMQKTEDGDGILALPKLMEMTLEEMEPGTGARADLQPDQLASILFTSGTTGKSKGVMLTHRNLAENATCLDMKFPERSVLLSVLPVHHAYCLSMDILKGISSGSVICINDSLFRMAANIKLFRPNIMLMVPMMIETLAKKLAAAGDKDPKMVKEAVFGEQFHTICSGGAYLQPELLDLFAKYDIAILQGYGMTECSPVISTTLSWNIRKGSVGQLLPNCEARVVDGELQVRGSSIMQGYYHMPEETAETLQNGWLLTGDLGYVDEDGFLFLTGRKKNLIITKNGENVSPEELENKLLEQPLIREILVREAEGVIEAEVFPDEEEMKAQGLAENSITEALQKLIDGYNEQAPAYKRIYRLKVRNTEFPKTPSKKIKRY</sequence>
<feature type="domain" description="AMP-dependent synthetase/ligase" evidence="1">
    <location>
        <begin position="23"/>
        <end position="373"/>
    </location>
</feature>
<keyword evidence="3" id="KW-1185">Reference proteome</keyword>
<dbReference type="RefSeq" id="WP_308459071.1">
    <property type="nucleotide sequence ID" value="NZ_JAJEPS010000004.1"/>
</dbReference>
<dbReference type="EMBL" id="JAJEPS010000004">
    <property type="protein sequence ID" value="MCC2125727.1"/>
    <property type="molecule type" value="Genomic_DNA"/>
</dbReference>
<dbReference type="Proteomes" id="UP001198220">
    <property type="component" value="Unassembled WGS sequence"/>
</dbReference>
<gene>
    <name evidence="2" type="ORF">LKD36_05975</name>
</gene>
<evidence type="ECO:0000259" key="1">
    <source>
        <dbReference type="Pfam" id="PF00501"/>
    </source>
</evidence>
<dbReference type="Pfam" id="PF00501">
    <property type="entry name" value="AMP-binding"/>
    <property type="match status" value="1"/>
</dbReference>
<name>A0AAE3A711_9FIRM</name>
<dbReference type="InterPro" id="IPR000873">
    <property type="entry name" value="AMP-dep_synth/lig_dom"/>
</dbReference>
<dbReference type="Gene3D" id="3.30.300.30">
    <property type="match status" value="1"/>
</dbReference>
<dbReference type="InterPro" id="IPR042099">
    <property type="entry name" value="ANL_N_sf"/>
</dbReference>
<dbReference type="InterPro" id="IPR020845">
    <property type="entry name" value="AMP-binding_CS"/>
</dbReference>
<accession>A0AAE3A711</accession>
<dbReference type="InterPro" id="IPR045851">
    <property type="entry name" value="AMP-bd_C_sf"/>
</dbReference>
<protein>
    <submittedName>
        <fullName evidence="2">Acyl--CoA ligase</fullName>
    </submittedName>
</protein>
<evidence type="ECO:0000313" key="3">
    <source>
        <dbReference type="Proteomes" id="UP001198220"/>
    </source>
</evidence>
<dbReference type="PANTHER" id="PTHR24096">
    <property type="entry name" value="LONG-CHAIN-FATTY-ACID--COA LIGASE"/>
    <property type="match status" value="1"/>
</dbReference>
<proteinExistence type="predicted"/>
<reference evidence="2 3" key="1">
    <citation type="submission" date="2021-10" db="EMBL/GenBank/DDBJ databases">
        <title>Anaerobic single-cell dispensing facilitates the cultivation of human gut bacteria.</title>
        <authorList>
            <person name="Afrizal A."/>
        </authorList>
    </citation>
    <scope>NUCLEOTIDE SEQUENCE [LARGE SCALE GENOMIC DNA]</scope>
    <source>
        <strain evidence="2 3">CLA-AA-H276</strain>
    </source>
</reference>
<organism evidence="2 3">
    <name type="scientific">Hominiventricola filiformis</name>
    <dbReference type="NCBI Taxonomy" id="2885352"/>
    <lineage>
        <taxon>Bacteria</taxon>
        <taxon>Bacillati</taxon>
        <taxon>Bacillota</taxon>
        <taxon>Clostridia</taxon>
        <taxon>Lachnospirales</taxon>
        <taxon>Lachnospiraceae</taxon>
        <taxon>Hominiventricola</taxon>
    </lineage>
</organism>
<keyword evidence="2" id="KW-0436">Ligase</keyword>
<dbReference type="Pfam" id="PF23562">
    <property type="entry name" value="AMP-binding_C_3"/>
    <property type="match status" value="1"/>
</dbReference>
<dbReference type="Gene3D" id="3.40.50.12780">
    <property type="entry name" value="N-terminal domain of ligase-like"/>
    <property type="match status" value="1"/>
</dbReference>